<accession>A0A143BJ98</accession>
<gene>
    <name evidence="9" type="ORF">GEMMAAP_10155</name>
</gene>
<keyword evidence="5" id="KW-0482">Metalloprotease</keyword>
<evidence type="ECO:0000256" key="1">
    <source>
        <dbReference type="ARBA" id="ARBA00022670"/>
    </source>
</evidence>
<dbReference type="NCBIfam" id="TIGR00608">
    <property type="entry name" value="radc"/>
    <property type="match status" value="1"/>
</dbReference>
<feature type="region of interest" description="Disordered" evidence="7">
    <location>
        <begin position="1"/>
        <end position="21"/>
    </location>
</feature>
<dbReference type="InterPro" id="IPR010994">
    <property type="entry name" value="RuvA_2-like"/>
</dbReference>
<dbReference type="InterPro" id="IPR020891">
    <property type="entry name" value="UPF0758_CS"/>
</dbReference>
<keyword evidence="10" id="KW-1185">Reference proteome</keyword>
<dbReference type="PROSITE" id="PS01302">
    <property type="entry name" value="UPF0758"/>
    <property type="match status" value="1"/>
</dbReference>
<evidence type="ECO:0000256" key="7">
    <source>
        <dbReference type="SAM" id="MobiDB-lite"/>
    </source>
</evidence>
<keyword evidence="1" id="KW-0645">Protease</keyword>
<sequence>MSFTTSQSTQPRLKIKELPSAERPRERLRMLGAQALSTAELLATLLGSGNRGVSALACAQVIFEQSGGSLGRLASMPMATLTRVQGVGQARAAAVQAALELGRRMAGEAREAGQPLRSPRDVAAVYAPRLQDAPVEEFHVAILDAQHRLERDVLVTRGLLNSSLVHPREVFREAIAERAAAVILVHNHPSGDPTPSAEDRAVTEQLVAAGRLLDIPVHDHVIVGRGRYVSFAEAGLL</sequence>
<dbReference type="NCBIfam" id="NF000642">
    <property type="entry name" value="PRK00024.1"/>
    <property type="match status" value="1"/>
</dbReference>
<dbReference type="Gene3D" id="3.40.140.10">
    <property type="entry name" value="Cytidine Deaminase, domain 2"/>
    <property type="match status" value="1"/>
</dbReference>
<dbReference type="GO" id="GO:0006508">
    <property type="term" value="P:proteolysis"/>
    <property type="evidence" value="ECO:0007669"/>
    <property type="project" value="UniProtKB-KW"/>
</dbReference>
<dbReference type="InterPro" id="IPR037518">
    <property type="entry name" value="MPN"/>
</dbReference>
<dbReference type="SUPFAM" id="SSF47781">
    <property type="entry name" value="RuvA domain 2-like"/>
    <property type="match status" value="1"/>
</dbReference>
<dbReference type="PROSITE" id="PS50249">
    <property type="entry name" value="MPN"/>
    <property type="match status" value="1"/>
</dbReference>
<evidence type="ECO:0000259" key="8">
    <source>
        <dbReference type="PROSITE" id="PS50249"/>
    </source>
</evidence>
<name>A0A143BJ98_9BACT</name>
<reference evidence="9 10" key="2">
    <citation type="journal article" date="2016" name="Environ. Microbiol. Rep.">
        <title>Metagenomic evidence for the presence of phototrophic Gemmatimonadetes bacteria in diverse environments.</title>
        <authorList>
            <person name="Zeng Y."/>
            <person name="Baumbach J."/>
            <person name="Barbosa E.G."/>
            <person name="Azevedo V."/>
            <person name="Zhang C."/>
            <person name="Koblizek M."/>
        </authorList>
    </citation>
    <scope>NUCLEOTIDE SEQUENCE [LARGE SCALE GENOMIC DNA]</scope>
    <source>
        <strain evidence="9 10">AP64</strain>
    </source>
</reference>
<keyword evidence="4" id="KW-0862">Zinc</keyword>
<proteinExistence type="inferred from homology"/>
<evidence type="ECO:0000256" key="2">
    <source>
        <dbReference type="ARBA" id="ARBA00022723"/>
    </source>
</evidence>
<dbReference type="AlphaFoldDB" id="A0A143BJ98"/>
<dbReference type="RefSeq" id="WP_075071484.1">
    <property type="nucleotide sequence ID" value="NZ_CP011454.1"/>
</dbReference>
<dbReference type="STRING" id="1379270.GEMMAAP_10155"/>
<dbReference type="KEGG" id="gph:GEMMAAP_10155"/>
<evidence type="ECO:0000313" key="9">
    <source>
        <dbReference type="EMBL" id="AMW05088.1"/>
    </source>
</evidence>
<organism evidence="9 10">
    <name type="scientific">Gemmatimonas phototrophica</name>
    <dbReference type="NCBI Taxonomy" id="1379270"/>
    <lineage>
        <taxon>Bacteria</taxon>
        <taxon>Pseudomonadati</taxon>
        <taxon>Gemmatimonadota</taxon>
        <taxon>Gemmatimonadia</taxon>
        <taxon>Gemmatimonadales</taxon>
        <taxon>Gemmatimonadaceae</taxon>
        <taxon>Gemmatimonas</taxon>
    </lineage>
</organism>
<dbReference type="InterPro" id="IPR025657">
    <property type="entry name" value="RadC_JAB"/>
</dbReference>
<dbReference type="EMBL" id="CP011454">
    <property type="protein sequence ID" value="AMW05088.1"/>
    <property type="molecule type" value="Genomic_DNA"/>
</dbReference>
<dbReference type="Pfam" id="PF04002">
    <property type="entry name" value="RadC"/>
    <property type="match status" value="1"/>
</dbReference>
<dbReference type="InterPro" id="IPR046778">
    <property type="entry name" value="UPF0758_N"/>
</dbReference>
<dbReference type="SUPFAM" id="SSF102712">
    <property type="entry name" value="JAB1/MPN domain"/>
    <property type="match status" value="1"/>
</dbReference>
<dbReference type="GO" id="GO:0008237">
    <property type="term" value="F:metallopeptidase activity"/>
    <property type="evidence" value="ECO:0007669"/>
    <property type="project" value="UniProtKB-KW"/>
</dbReference>
<dbReference type="eggNOG" id="COG2003">
    <property type="taxonomic scope" value="Bacteria"/>
</dbReference>
<keyword evidence="3" id="KW-0378">Hydrolase</keyword>
<evidence type="ECO:0000256" key="5">
    <source>
        <dbReference type="ARBA" id="ARBA00023049"/>
    </source>
</evidence>
<evidence type="ECO:0000256" key="6">
    <source>
        <dbReference type="RuleBase" id="RU003797"/>
    </source>
</evidence>
<dbReference type="GO" id="GO:0046872">
    <property type="term" value="F:metal ion binding"/>
    <property type="evidence" value="ECO:0007669"/>
    <property type="project" value="UniProtKB-KW"/>
</dbReference>
<keyword evidence="2" id="KW-0479">Metal-binding</keyword>
<protein>
    <recommendedName>
        <fullName evidence="8">MPN domain-containing protein</fullName>
    </recommendedName>
</protein>
<dbReference type="Pfam" id="PF20582">
    <property type="entry name" value="UPF0758_N"/>
    <property type="match status" value="1"/>
</dbReference>
<dbReference type="CDD" id="cd08071">
    <property type="entry name" value="MPN_DUF2466"/>
    <property type="match status" value="1"/>
</dbReference>
<dbReference type="Proteomes" id="UP000076404">
    <property type="component" value="Chromosome"/>
</dbReference>
<dbReference type="InterPro" id="IPR001405">
    <property type="entry name" value="UPF0758"/>
</dbReference>
<feature type="domain" description="MPN" evidence="8">
    <location>
        <begin position="115"/>
        <end position="237"/>
    </location>
</feature>
<feature type="compositionally biased region" description="Polar residues" evidence="7">
    <location>
        <begin position="1"/>
        <end position="11"/>
    </location>
</feature>
<evidence type="ECO:0000256" key="3">
    <source>
        <dbReference type="ARBA" id="ARBA00022801"/>
    </source>
</evidence>
<evidence type="ECO:0000313" key="10">
    <source>
        <dbReference type="Proteomes" id="UP000076404"/>
    </source>
</evidence>
<dbReference type="PANTHER" id="PTHR30471">
    <property type="entry name" value="DNA REPAIR PROTEIN RADC"/>
    <property type="match status" value="1"/>
</dbReference>
<dbReference type="PANTHER" id="PTHR30471:SF3">
    <property type="entry name" value="UPF0758 PROTEIN YEES-RELATED"/>
    <property type="match status" value="1"/>
</dbReference>
<evidence type="ECO:0000256" key="4">
    <source>
        <dbReference type="ARBA" id="ARBA00022833"/>
    </source>
</evidence>
<comment type="similarity">
    <text evidence="6">Belongs to the UPF0758 family.</text>
</comment>
<reference evidence="9 10" key="1">
    <citation type="journal article" date="2014" name="Proc. Natl. Acad. Sci. U.S.A.">
        <title>Functional type 2 photosynthetic reaction centers found in the rare bacterial phylum Gemmatimonadetes.</title>
        <authorList>
            <person name="Zeng Y."/>
            <person name="Feng F."/>
            <person name="Medova H."/>
            <person name="Dean J."/>
            <person name="Koblizek M."/>
        </authorList>
    </citation>
    <scope>NUCLEOTIDE SEQUENCE [LARGE SCALE GENOMIC DNA]</scope>
    <source>
        <strain evidence="9 10">AP64</strain>
    </source>
</reference>